<organism evidence="2 3">
    <name type="scientific">Aegilops tauschii subsp. strangulata</name>
    <name type="common">Goatgrass</name>
    <dbReference type="NCBI Taxonomy" id="200361"/>
    <lineage>
        <taxon>Eukaryota</taxon>
        <taxon>Viridiplantae</taxon>
        <taxon>Streptophyta</taxon>
        <taxon>Embryophyta</taxon>
        <taxon>Tracheophyta</taxon>
        <taxon>Spermatophyta</taxon>
        <taxon>Magnoliopsida</taxon>
        <taxon>Liliopsida</taxon>
        <taxon>Poales</taxon>
        <taxon>Poaceae</taxon>
        <taxon>BOP clade</taxon>
        <taxon>Pooideae</taxon>
        <taxon>Triticodae</taxon>
        <taxon>Triticeae</taxon>
        <taxon>Triticinae</taxon>
        <taxon>Aegilops</taxon>
    </lineage>
</organism>
<sequence length="176" mass="19640">SNQTLHGQHLRHFFQLLSRSLVGWMVAVGQRPAAAMSQALRPRWSVLWPSRLPVIRQARPGTAAVSFNNRCNDYFDQSKGPTQANPSRRPRPSLLHTWSSRCSRQEIWRNLFLRTATAGRVVSHGAERRPRLAARSGRDGGSRDGGFGGGVPRSCSGEVKHDELRSARRMRDSGCS</sequence>
<proteinExistence type="predicted"/>
<feature type="region of interest" description="Disordered" evidence="1">
    <location>
        <begin position="123"/>
        <end position="176"/>
    </location>
</feature>
<reference evidence="3" key="1">
    <citation type="journal article" date="2014" name="Science">
        <title>Ancient hybridizations among the ancestral genomes of bread wheat.</title>
        <authorList>
            <consortium name="International Wheat Genome Sequencing Consortium,"/>
            <person name="Marcussen T."/>
            <person name="Sandve S.R."/>
            <person name="Heier L."/>
            <person name="Spannagl M."/>
            <person name="Pfeifer M."/>
            <person name="Jakobsen K.S."/>
            <person name="Wulff B.B."/>
            <person name="Steuernagel B."/>
            <person name="Mayer K.F."/>
            <person name="Olsen O.A."/>
        </authorList>
    </citation>
    <scope>NUCLEOTIDE SEQUENCE [LARGE SCALE GENOMIC DNA]</scope>
    <source>
        <strain evidence="3">cv. AL8/78</strain>
    </source>
</reference>
<feature type="compositionally biased region" description="Basic and acidic residues" evidence="1">
    <location>
        <begin position="125"/>
        <end position="142"/>
    </location>
</feature>
<dbReference type="Gramene" id="AET3Gv20254600.11">
    <property type="protein sequence ID" value="AET3Gv20254600.11"/>
    <property type="gene ID" value="AET3Gv20254600"/>
</dbReference>
<dbReference type="Proteomes" id="UP000015105">
    <property type="component" value="Chromosome 3D"/>
</dbReference>
<feature type="compositionally biased region" description="Basic and acidic residues" evidence="1">
    <location>
        <begin position="158"/>
        <end position="176"/>
    </location>
</feature>
<dbReference type="AlphaFoldDB" id="A0A453E832"/>
<dbReference type="EnsemblPlants" id="AET3Gv20254600.11">
    <property type="protein sequence ID" value="AET3Gv20254600.11"/>
    <property type="gene ID" value="AET3Gv20254600"/>
</dbReference>
<accession>A0A453E832</accession>
<protein>
    <submittedName>
        <fullName evidence="2">Uncharacterized protein</fullName>
    </submittedName>
</protein>
<evidence type="ECO:0000256" key="1">
    <source>
        <dbReference type="SAM" id="MobiDB-lite"/>
    </source>
</evidence>
<evidence type="ECO:0000313" key="3">
    <source>
        <dbReference type="Proteomes" id="UP000015105"/>
    </source>
</evidence>
<reference evidence="2" key="5">
    <citation type="journal article" date="2021" name="G3 (Bethesda)">
        <title>Aegilops tauschii genome assembly Aet v5.0 features greater sequence contiguity and improved annotation.</title>
        <authorList>
            <person name="Wang L."/>
            <person name="Zhu T."/>
            <person name="Rodriguez J.C."/>
            <person name="Deal K.R."/>
            <person name="Dubcovsky J."/>
            <person name="McGuire P.E."/>
            <person name="Lux T."/>
            <person name="Spannagl M."/>
            <person name="Mayer K.F.X."/>
            <person name="Baldrich P."/>
            <person name="Meyers B.C."/>
            <person name="Huo N."/>
            <person name="Gu Y.Q."/>
            <person name="Zhou H."/>
            <person name="Devos K.M."/>
            <person name="Bennetzen J.L."/>
            <person name="Unver T."/>
            <person name="Budak H."/>
            <person name="Gulick P.J."/>
            <person name="Galiba G."/>
            <person name="Kalapos B."/>
            <person name="Nelson D.R."/>
            <person name="Li P."/>
            <person name="You F.M."/>
            <person name="Luo M.C."/>
            <person name="Dvorak J."/>
        </authorList>
    </citation>
    <scope>NUCLEOTIDE SEQUENCE [LARGE SCALE GENOMIC DNA]</scope>
    <source>
        <strain evidence="2">cv. AL8/78</strain>
    </source>
</reference>
<reference evidence="3" key="2">
    <citation type="journal article" date="2017" name="Nat. Plants">
        <title>The Aegilops tauschii genome reveals multiple impacts of transposons.</title>
        <authorList>
            <person name="Zhao G."/>
            <person name="Zou C."/>
            <person name="Li K."/>
            <person name="Wang K."/>
            <person name="Li T."/>
            <person name="Gao L."/>
            <person name="Zhang X."/>
            <person name="Wang H."/>
            <person name="Yang Z."/>
            <person name="Liu X."/>
            <person name="Jiang W."/>
            <person name="Mao L."/>
            <person name="Kong X."/>
            <person name="Jiao Y."/>
            <person name="Jia J."/>
        </authorList>
    </citation>
    <scope>NUCLEOTIDE SEQUENCE [LARGE SCALE GENOMIC DNA]</scope>
    <source>
        <strain evidence="3">cv. AL8/78</strain>
    </source>
</reference>
<keyword evidence="3" id="KW-1185">Reference proteome</keyword>
<evidence type="ECO:0000313" key="2">
    <source>
        <dbReference type="EnsemblPlants" id="AET3Gv20254600.11"/>
    </source>
</evidence>
<reference evidence="2" key="3">
    <citation type="journal article" date="2017" name="Nature">
        <title>Genome sequence of the progenitor of the wheat D genome Aegilops tauschii.</title>
        <authorList>
            <person name="Luo M.C."/>
            <person name="Gu Y.Q."/>
            <person name="Puiu D."/>
            <person name="Wang H."/>
            <person name="Twardziok S.O."/>
            <person name="Deal K.R."/>
            <person name="Huo N."/>
            <person name="Zhu T."/>
            <person name="Wang L."/>
            <person name="Wang Y."/>
            <person name="McGuire P.E."/>
            <person name="Liu S."/>
            <person name="Long H."/>
            <person name="Ramasamy R.K."/>
            <person name="Rodriguez J.C."/>
            <person name="Van S.L."/>
            <person name="Yuan L."/>
            <person name="Wang Z."/>
            <person name="Xia Z."/>
            <person name="Xiao L."/>
            <person name="Anderson O.D."/>
            <person name="Ouyang S."/>
            <person name="Liang Y."/>
            <person name="Zimin A.V."/>
            <person name="Pertea G."/>
            <person name="Qi P."/>
            <person name="Bennetzen J.L."/>
            <person name="Dai X."/>
            <person name="Dawson M.W."/>
            <person name="Muller H.G."/>
            <person name="Kugler K."/>
            <person name="Rivarola-Duarte L."/>
            <person name="Spannagl M."/>
            <person name="Mayer K.F.X."/>
            <person name="Lu F.H."/>
            <person name="Bevan M.W."/>
            <person name="Leroy P."/>
            <person name="Li P."/>
            <person name="You F.M."/>
            <person name="Sun Q."/>
            <person name="Liu Z."/>
            <person name="Lyons E."/>
            <person name="Wicker T."/>
            <person name="Salzberg S.L."/>
            <person name="Devos K.M."/>
            <person name="Dvorak J."/>
        </authorList>
    </citation>
    <scope>NUCLEOTIDE SEQUENCE [LARGE SCALE GENOMIC DNA]</scope>
    <source>
        <strain evidence="2">cv. AL8/78</strain>
    </source>
</reference>
<name>A0A453E832_AEGTS</name>
<feature type="region of interest" description="Disordered" evidence="1">
    <location>
        <begin position="75"/>
        <end position="95"/>
    </location>
</feature>
<reference evidence="2" key="4">
    <citation type="submission" date="2019-03" db="UniProtKB">
        <authorList>
            <consortium name="EnsemblPlants"/>
        </authorList>
    </citation>
    <scope>IDENTIFICATION</scope>
</reference>